<gene>
    <name evidence="1" type="ORF">MLD38_026147</name>
</gene>
<comment type="caution">
    <text evidence="1">The sequence shown here is derived from an EMBL/GenBank/DDBJ whole genome shotgun (WGS) entry which is preliminary data.</text>
</comment>
<evidence type="ECO:0000313" key="1">
    <source>
        <dbReference type="EMBL" id="KAI4341420.1"/>
    </source>
</evidence>
<keyword evidence="2" id="KW-1185">Reference proteome</keyword>
<reference evidence="2" key="1">
    <citation type="journal article" date="2023" name="Front. Plant Sci.">
        <title>Chromosomal-level genome assembly of Melastoma candidum provides insights into trichome evolution.</title>
        <authorList>
            <person name="Zhong Y."/>
            <person name="Wu W."/>
            <person name="Sun C."/>
            <person name="Zou P."/>
            <person name="Liu Y."/>
            <person name="Dai S."/>
            <person name="Zhou R."/>
        </authorList>
    </citation>
    <scope>NUCLEOTIDE SEQUENCE [LARGE SCALE GENOMIC DNA]</scope>
</reference>
<organism evidence="1 2">
    <name type="scientific">Melastoma candidum</name>
    <dbReference type="NCBI Taxonomy" id="119954"/>
    <lineage>
        <taxon>Eukaryota</taxon>
        <taxon>Viridiplantae</taxon>
        <taxon>Streptophyta</taxon>
        <taxon>Embryophyta</taxon>
        <taxon>Tracheophyta</taxon>
        <taxon>Spermatophyta</taxon>
        <taxon>Magnoliopsida</taxon>
        <taxon>eudicotyledons</taxon>
        <taxon>Gunneridae</taxon>
        <taxon>Pentapetalae</taxon>
        <taxon>rosids</taxon>
        <taxon>malvids</taxon>
        <taxon>Myrtales</taxon>
        <taxon>Melastomataceae</taxon>
        <taxon>Melastomatoideae</taxon>
        <taxon>Melastomateae</taxon>
        <taxon>Melastoma</taxon>
    </lineage>
</organism>
<name>A0ACB9P4C0_9MYRT</name>
<proteinExistence type="predicted"/>
<accession>A0ACB9P4C0</accession>
<evidence type="ECO:0000313" key="2">
    <source>
        <dbReference type="Proteomes" id="UP001057402"/>
    </source>
</evidence>
<sequence length="109" mass="13363">MKAGRPRRYKYTQRWREHLEQLPKGSSGESCFWAEVEEINIHVAKKTPYGEVRNRVLEVENNLRRWYEREEVEKDIFLEESTLVKFWKNLPDHNREQSCIREFIPNWTP</sequence>
<protein>
    <submittedName>
        <fullName evidence="1">Uncharacterized protein</fullName>
    </submittedName>
</protein>
<dbReference type="EMBL" id="CM042886">
    <property type="protein sequence ID" value="KAI4341420.1"/>
    <property type="molecule type" value="Genomic_DNA"/>
</dbReference>
<dbReference type="Proteomes" id="UP001057402">
    <property type="component" value="Chromosome 7"/>
</dbReference>